<sequence length="57" mass="5978">MTAVVSPVAVFSLALLALLTFVTLLPLLPHAAGINNNAAPIKDRLNTLMAPSVLLRN</sequence>
<dbReference type="EMBL" id="CAFAAI010000138">
    <property type="protein sequence ID" value="CAB4798571.1"/>
    <property type="molecule type" value="Genomic_DNA"/>
</dbReference>
<accession>A0A6J6XMW0</accession>
<evidence type="ECO:0000313" key="1">
    <source>
        <dbReference type="EMBL" id="CAB4798571.1"/>
    </source>
</evidence>
<name>A0A6J6XMW0_9ZZZZ</name>
<reference evidence="1" key="1">
    <citation type="submission" date="2020-05" db="EMBL/GenBank/DDBJ databases">
        <authorList>
            <person name="Chiriac C."/>
            <person name="Salcher M."/>
            <person name="Ghai R."/>
            <person name="Kavagutti S V."/>
        </authorList>
    </citation>
    <scope>NUCLEOTIDE SEQUENCE</scope>
</reference>
<organism evidence="1">
    <name type="scientific">freshwater metagenome</name>
    <dbReference type="NCBI Taxonomy" id="449393"/>
    <lineage>
        <taxon>unclassified sequences</taxon>
        <taxon>metagenomes</taxon>
        <taxon>ecological metagenomes</taxon>
    </lineage>
</organism>
<protein>
    <submittedName>
        <fullName evidence="1">Unannotated protein</fullName>
    </submittedName>
</protein>
<dbReference type="AlphaFoldDB" id="A0A6J6XMW0"/>
<gene>
    <name evidence="1" type="ORF">UFOPK2992_00886</name>
</gene>
<proteinExistence type="predicted"/>